<dbReference type="PROSITE" id="PS50989">
    <property type="entry name" value="COA_CT_CTER"/>
    <property type="match status" value="1"/>
</dbReference>
<evidence type="ECO:0000259" key="2">
    <source>
        <dbReference type="PROSITE" id="PS50980"/>
    </source>
</evidence>
<dbReference type="InterPro" id="IPR034733">
    <property type="entry name" value="AcCoA_carboxyl_beta"/>
</dbReference>
<dbReference type="PRINTS" id="PR01070">
    <property type="entry name" value="ACCCTRFRASEB"/>
</dbReference>
<comment type="caution">
    <text evidence="4">The sequence shown here is derived from an EMBL/GenBank/DDBJ whole genome shotgun (WGS) entry which is preliminary data.</text>
</comment>
<name>A0ABV8Q1M1_9MICO</name>
<dbReference type="PANTHER" id="PTHR42995:SF5">
    <property type="entry name" value="ACETYL-COENZYME A CARBOXYLASE CARBOXYL TRANSFERASE SUBUNIT BETA, CHLOROPLASTIC"/>
    <property type="match status" value="1"/>
</dbReference>
<evidence type="ECO:0000313" key="5">
    <source>
        <dbReference type="Proteomes" id="UP001595900"/>
    </source>
</evidence>
<dbReference type="PROSITE" id="PS50980">
    <property type="entry name" value="COA_CT_NTER"/>
    <property type="match status" value="1"/>
</dbReference>
<keyword evidence="5" id="KW-1185">Reference proteome</keyword>
<dbReference type="EMBL" id="JBHSCN010000002">
    <property type="protein sequence ID" value="MFC4242161.1"/>
    <property type="molecule type" value="Genomic_DNA"/>
</dbReference>
<evidence type="ECO:0000256" key="1">
    <source>
        <dbReference type="ARBA" id="ARBA00022679"/>
    </source>
</evidence>
<dbReference type="Proteomes" id="UP001595900">
    <property type="component" value="Unassembled WGS sequence"/>
</dbReference>
<dbReference type="Gene3D" id="3.90.226.10">
    <property type="entry name" value="2-enoyl-CoA Hydratase, Chain A, domain 1"/>
    <property type="match status" value="2"/>
</dbReference>
<dbReference type="InterPro" id="IPR011763">
    <property type="entry name" value="COA_CT_C"/>
</dbReference>
<dbReference type="RefSeq" id="WP_390226961.1">
    <property type="nucleotide sequence ID" value="NZ_JBHSCN010000002.1"/>
</dbReference>
<reference evidence="5" key="1">
    <citation type="journal article" date="2019" name="Int. J. Syst. Evol. Microbiol.">
        <title>The Global Catalogue of Microorganisms (GCM) 10K type strain sequencing project: providing services to taxonomists for standard genome sequencing and annotation.</title>
        <authorList>
            <consortium name="The Broad Institute Genomics Platform"/>
            <consortium name="The Broad Institute Genome Sequencing Center for Infectious Disease"/>
            <person name="Wu L."/>
            <person name="Ma J."/>
        </authorList>
    </citation>
    <scope>NUCLEOTIDE SEQUENCE [LARGE SCALE GENOMIC DNA]</scope>
    <source>
        <strain evidence="5">CGMCC 1.10363</strain>
    </source>
</reference>
<proteinExistence type="predicted"/>
<protein>
    <submittedName>
        <fullName evidence="4">Carboxyl transferase domain-containing protein</fullName>
    </submittedName>
</protein>
<dbReference type="Pfam" id="PF01039">
    <property type="entry name" value="Carboxyl_trans"/>
    <property type="match status" value="1"/>
</dbReference>
<dbReference type="PANTHER" id="PTHR42995">
    <property type="entry name" value="ACETYL-COENZYME A CARBOXYLASE CARBOXYL TRANSFERASE SUBUNIT BETA, CHLOROPLASTIC"/>
    <property type="match status" value="1"/>
</dbReference>
<gene>
    <name evidence="4" type="ORF">ACFOYW_02145</name>
</gene>
<organism evidence="4 5">
    <name type="scientific">Gryllotalpicola reticulitermitis</name>
    <dbReference type="NCBI Taxonomy" id="1184153"/>
    <lineage>
        <taxon>Bacteria</taxon>
        <taxon>Bacillati</taxon>
        <taxon>Actinomycetota</taxon>
        <taxon>Actinomycetes</taxon>
        <taxon>Micrococcales</taxon>
        <taxon>Microbacteriaceae</taxon>
        <taxon>Gryllotalpicola</taxon>
    </lineage>
</organism>
<feature type="domain" description="CoA carboxyltransferase C-terminal" evidence="3">
    <location>
        <begin position="210"/>
        <end position="470"/>
    </location>
</feature>
<dbReference type="GO" id="GO:0016740">
    <property type="term" value="F:transferase activity"/>
    <property type="evidence" value="ECO:0007669"/>
    <property type="project" value="UniProtKB-KW"/>
</dbReference>
<dbReference type="InterPro" id="IPR029045">
    <property type="entry name" value="ClpP/crotonase-like_dom_sf"/>
</dbReference>
<accession>A0ABV8Q1M1</accession>
<sequence>MSTARLTAQELIATVLDEGSFESWDVPIPRPSGITPAYAADLDRARARTGSDEAVLTGQGRIQGHPIAFVVSEFGFLAGSVGVACANRIEAAVRRATADRLPLLAAPASGGTRMQEGTIAFLQMVRITAAIVDHKNAGLPYLVYLRHPTMGGVFASWGSLGHLTVGEPGALIGFLGPKVFEALHGGEFPRGVQLAENLAAHGVIDAVVSPADLAEIAAKTIGILTAPAEPGAVAAGRPIIDAPVWDSIETTREPRRPGIRRMLRDAASAAVPLFGTAEGEHQPGVVTALARIAGVSCVVVGQDRGAQRHRGPIGPGALRQVRRGIRLARELRLPLVTVIDTPGASLSQEAEEGGLSGEIARCLVDLLEVDAPVVSVLLGEGSGGGALALLPADRIIAAEHAWLAPLPPEGASAILHDGDTSFAPMLAELQGVAAANLAQHGVIDVVVSEGRSWAAFLEALSTVIAQQIAVASAIPLGVRLRDRSERFRVDA</sequence>
<evidence type="ECO:0000259" key="3">
    <source>
        <dbReference type="PROSITE" id="PS50989"/>
    </source>
</evidence>
<keyword evidence="1 4" id="KW-0808">Transferase</keyword>
<dbReference type="InterPro" id="IPR000438">
    <property type="entry name" value="Acetyl_CoA_COase_Trfase_b_su"/>
</dbReference>
<dbReference type="SUPFAM" id="SSF52096">
    <property type="entry name" value="ClpP/crotonase"/>
    <property type="match status" value="2"/>
</dbReference>
<dbReference type="InterPro" id="IPR011762">
    <property type="entry name" value="COA_CT_N"/>
</dbReference>
<evidence type="ECO:0000313" key="4">
    <source>
        <dbReference type="EMBL" id="MFC4242161.1"/>
    </source>
</evidence>
<feature type="domain" description="CoA carboxyltransferase N-terminal" evidence="2">
    <location>
        <begin position="1"/>
        <end position="239"/>
    </location>
</feature>